<dbReference type="HOGENOM" id="CLU_018816_15_1_10"/>
<dbReference type="InterPro" id="IPR058634">
    <property type="entry name" value="AaeA-lik-b-barrel"/>
</dbReference>
<dbReference type="eggNOG" id="COG1566">
    <property type="taxonomic scope" value="Bacteria"/>
</dbReference>
<dbReference type="Gene3D" id="2.40.50.100">
    <property type="match status" value="1"/>
</dbReference>
<evidence type="ECO:0000259" key="8">
    <source>
        <dbReference type="Pfam" id="PF25963"/>
    </source>
</evidence>
<dbReference type="EMBL" id="CP000096">
    <property type="protein sequence ID" value="ABB22945.1"/>
    <property type="molecule type" value="Genomic_DNA"/>
</dbReference>
<sequence length="332" mass="35949">METPERQQQAAPEAPKAGSGKKGPVSLVKMAVLGVLASIGLIWAGQMIHHSLLYEETDNAQIEGDIYPVISRVPGKVLEVTAEDNRLVKKGERLIALDSLDFVVRRDEARAVLKNAEAAAAGARASISAASANEMKLQADLMRSRNLHRQDVISKAELDGVNAAALGASAGHEEAESRYRSTLAQVELRQAELRNAELQLSYTSIKAPANGHISRKNVHAGQFVQPGQQLIALVGSGRLWVVANFKETQMEKIRPGQNVLIRVDAFPDEEYEGTIESISAGTGAKFSLLPPDNASGNFVKVAQRVPVKIVFDRKPERHLSTGMNVVVDVRVD</sequence>
<evidence type="ECO:0000256" key="5">
    <source>
        <dbReference type="SAM" id="MobiDB-lite"/>
    </source>
</evidence>
<dbReference type="PANTHER" id="PTHR30386:SF26">
    <property type="entry name" value="TRANSPORT PROTEIN COMB"/>
    <property type="match status" value="1"/>
</dbReference>
<feature type="domain" description="p-hydroxybenzoic acid efflux pump subunit AaeA-like beta-barrel" evidence="8">
    <location>
        <begin position="239"/>
        <end position="329"/>
    </location>
</feature>
<feature type="region of interest" description="Disordered" evidence="5">
    <location>
        <begin position="1"/>
        <end position="22"/>
    </location>
</feature>
<dbReference type="STRING" id="319225.Plut_0055"/>
<keyword evidence="4 6" id="KW-0472">Membrane</keyword>
<dbReference type="SUPFAM" id="SSF111369">
    <property type="entry name" value="HlyD-like secretion proteins"/>
    <property type="match status" value="1"/>
</dbReference>
<proteinExistence type="predicted"/>
<keyword evidence="3 6" id="KW-1133">Transmembrane helix</keyword>
<name>Q3B6T6_CHLL3</name>
<feature type="domain" description="Multidrug resistance protein MdtA-like barrel-sandwich hybrid" evidence="7">
    <location>
        <begin position="69"/>
        <end position="234"/>
    </location>
</feature>
<dbReference type="GO" id="GO:0055085">
    <property type="term" value="P:transmembrane transport"/>
    <property type="evidence" value="ECO:0007669"/>
    <property type="project" value="InterPro"/>
</dbReference>
<evidence type="ECO:0000313" key="9">
    <source>
        <dbReference type="EMBL" id="ABB22945.1"/>
    </source>
</evidence>
<dbReference type="Proteomes" id="UP000002709">
    <property type="component" value="Chromosome"/>
</dbReference>
<comment type="subcellular location">
    <subcellularLocation>
        <location evidence="1">Membrane</location>
        <topology evidence="1">Single-pass membrane protein</topology>
    </subcellularLocation>
</comment>
<dbReference type="InterPro" id="IPR058625">
    <property type="entry name" value="MdtA-like_BSH"/>
</dbReference>
<feature type="transmembrane region" description="Helical" evidence="6">
    <location>
        <begin position="25"/>
        <end position="44"/>
    </location>
</feature>
<dbReference type="Pfam" id="PF25917">
    <property type="entry name" value="BSH_RND"/>
    <property type="match status" value="1"/>
</dbReference>
<evidence type="ECO:0000256" key="1">
    <source>
        <dbReference type="ARBA" id="ARBA00004167"/>
    </source>
</evidence>
<dbReference type="OrthoDB" id="9811754at2"/>
<dbReference type="GO" id="GO:0016020">
    <property type="term" value="C:membrane"/>
    <property type="evidence" value="ECO:0007669"/>
    <property type="project" value="UniProtKB-SubCell"/>
</dbReference>
<evidence type="ECO:0000259" key="7">
    <source>
        <dbReference type="Pfam" id="PF25917"/>
    </source>
</evidence>
<evidence type="ECO:0000313" key="10">
    <source>
        <dbReference type="Proteomes" id="UP000002709"/>
    </source>
</evidence>
<dbReference type="Gene3D" id="2.40.30.170">
    <property type="match status" value="1"/>
</dbReference>
<keyword evidence="2 6" id="KW-0812">Transmembrane</keyword>
<evidence type="ECO:0000256" key="4">
    <source>
        <dbReference type="ARBA" id="ARBA00023136"/>
    </source>
</evidence>
<gene>
    <name evidence="9" type="ordered locus">Plut_0055</name>
</gene>
<organism evidence="9 10">
    <name type="scientific">Chlorobium luteolum (strain DSM 273 / BCRC 81028 / 2530)</name>
    <name type="common">Pelodictyon luteolum</name>
    <dbReference type="NCBI Taxonomy" id="319225"/>
    <lineage>
        <taxon>Bacteria</taxon>
        <taxon>Pseudomonadati</taxon>
        <taxon>Chlorobiota</taxon>
        <taxon>Chlorobiia</taxon>
        <taxon>Chlorobiales</taxon>
        <taxon>Chlorobiaceae</taxon>
        <taxon>Chlorobium/Pelodictyon group</taxon>
        <taxon>Pelodictyon</taxon>
    </lineage>
</organism>
<protein>
    <submittedName>
        <fullName evidence="9">Multidrug resistance protein A</fullName>
    </submittedName>
</protein>
<accession>Q3B6T6</accession>
<dbReference type="RefSeq" id="WP_011356821.1">
    <property type="nucleotide sequence ID" value="NC_007512.1"/>
</dbReference>
<dbReference type="Pfam" id="PF25963">
    <property type="entry name" value="Beta-barrel_AAEA"/>
    <property type="match status" value="1"/>
</dbReference>
<dbReference type="InterPro" id="IPR050739">
    <property type="entry name" value="MFP"/>
</dbReference>
<keyword evidence="10" id="KW-1185">Reference proteome</keyword>
<feature type="compositionally biased region" description="Polar residues" evidence="5">
    <location>
        <begin position="1"/>
        <end position="10"/>
    </location>
</feature>
<reference evidence="10" key="1">
    <citation type="submission" date="2005-08" db="EMBL/GenBank/DDBJ databases">
        <title>Complete sequence of Pelodictyon luteolum DSM 273.</title>
        <authorList>
            <consortium name="US DOE Joint Genome Institute"/>
            <person name="Copeland A."/>
            <person name="Lucas S."/>
            <person name="Lapidus A."/>
            <person name="Barry K."/>
            <person name="Detter J.C."/>
            <person name="Glavina T."/>
            <person name="Hammon N."/>
            <person name="Israni S."/>
            <person name="Pitluck S."/>
            <person name="Bryant D."/>
            <person name="Schmutz J."/>
            <person name="Larimer F."/>
            <person name="Land M."/>
            <person name="Kyrpides N."/>
            <person name="Ivanova N."/>
            <person name="Richardson P."/>
        </authorList>
    </citation>
    <scope>NUCLEOTIDE SEQUENCE [LARGE SCALE GENOMIC DNA]</scope>
    <source>
        <strain evidence="10">DSM 273 / BCRC 81028 / 2530</strain>
    </source>
</reference>
<dbReference type="KEGG" id="plt:Plut_0055"/>
<dbReference type="AlphaFoldDB" id="Q3B6T6"/>
<evidence type="ECO:0000256" key="2">
    <source>
        <dbReference type="ARBA" id="ARBA00022692"/>
    </source>
</evidence>
<dbReference type="PANTHER" id="PTHR30386">
    <property type="entry name" value="MEMBRANE FUSION SUBUNIT OF EMRAB-TOLC MULTIDRUG EFFLUX PUMP"/>
    <property type="match status" value="1"/>
</dbReference>
<evidence type="ECO:0000256" key="3">
    <source>
        <dbReference type="ARBA" id="ARBA00022989"/>
    </source>
</evidence>
<evidence type="ECO:0000256" key="6">
    <source>
        <dbReference type="SAM" id="Phobius"/>
    </source>
</evidence>